<dbReference type="EMBL" id="CP001140">
    <property type="protein sequence ID" value="ACL11335.1"/>
    <property type="molecule type" value="Genomic_DNA"/>
</dbReference>
<sequence>MDLIRLLTRGFKAVVSHYMGIKSRIVLEVLNNKPVDPIIILDQNSILSRTIGLEGSSIPGIHINQLVEARKGLLIVFEPGEEIEFYPLVKNYGNILVFTTPGSKARIPRFFAKIYVDKIDEDTYLMRMWKGRVVRIYVDMDRLRIASKPEGVYGQVYDLLRKLMIEYGEITIKDAIRAVSLELGVEKEVARQIIYKLLKERYFRVVHGKITLY</sequence>
<dbReference type="Proteomes" id="UP000006903">
    <property type="component" value="Chromosome"/>
</dbReference>
<organism evidence="1 2">
    <name type="scientific">Desulfurococcus amylolyticus (strain DSM 18924 / JCM 16383 / VKM B-2413 / 1221n)</name>
    <name type="common">Desulfurococcus kamchatkensis</name>
    <dbReference type="NCBI Taxonomy" id="490899"/>
    <lineage>
        <taxon>Archaea</taxon>
        <taxon>Thermoproteota</taxon>
        <taxon>Thermoprotei</taxon>
        <taxon>Desulfurococcales</taxon>
        <taxon>Desulfurococcaceae</taxon>
        <taxon>Desulfurococcus</taxon>
    </lineage>
</organism>
<dbReference type="AlphaFoldDB" id="B8D5F4"/>
<proteinExistence type="predicted"/>
<reference evidence="1 2" key="1">
    <citation type="journal article" date="2009" name="J. Bacteriol.">
        <title>Complete genome sequence of the anaerobic, protein-degrading hyperthermophilic crenarchaeon Desulfurococcus kamchatkensis.</title>
        <authorList>
            <person name="Ravin N.V."/>
            <person name="Mardanov A.V."/>
            <person name="Beletsky A.V."/>
            <person name="Kublanov I.V."/>
            <person name="Kolganova T.V."/>
            <person name="Lebedinsky A.V."/>
            <person name="Chernyh N.A."/>
            <person name="Bonch-Osmolovskaya E.A."/>
            <person name="Skryabin K.G."/>
        </authorList>
    </citation>
    <scope>NUCLEOTIDE SEQUENCE [LARGE SCALE GENOMIC DNA]</scope>
    <source>
        <strain evidence="2">DSM 18924 / JCM 16383 / VKM B-2413 / 1221n</strain>
    </source>
</reference>
<protein>
    <submittedName>
        <fullName evidence="1">Uncharacterized protein</fullName>
    </submittedName>
</protein>
<dbReference type="RefSeq" id="WP_012608676.1">
    <property type="nucleotide sequence ID" value="NC_011766.1"/>
</dbReference>
<gene>
    <name evidence="1" type="ordered locus">DKAM_1009</name>
</gene>
<evidence type="ECO:0000313" key="1">
    <source>
        <dbReference type="EMBL" id="ACL11335.1"/>
    </source>
</evidence>
<dbReference type="eggNOG" id="arCOG05993">
    <property type="taxonomic scope" value="Archaea"/>
</dbReference>
<name>B8D5F4_DESA1</name>
<accession>B8D5F4</accession>
<evidence type="ECO:0000313" key="2">
    <source>
        <dbReference type="Proteomes" id="UP000006903"/>
    </source>
</evidence>
<dbReference type="GeneID" id="7171123"/>
<dbReference type="KEGG" id="dka:DKAM_1009"/>
<dbReference type="HOGENOM" id="CLU_1291996_0_0_2"/>